<feature type="chain" id="PRO_5024300307" evidence="3">
    <location>
        <begin position="34"/>
        <end position="796"/>
    </location>
</feature>
<evidence type="ECO:0000313" key="5">
    <source>
        <dbReference type="Proteomes" id="UP000327108"/>
    </source>
</evidence>
<dbReference type="Pfam" id="PF12951">
    <property type="entry name" value="PATR"/>
    <property type="match status" value="4"/>
</dbReference>
<comment type="caution">
    <text evidence="4">The sequence shown here is derived from an EMBL/GenBank/DDBJ whole genome shotgun (WGS) entry which is preliminary data.</text>
</comment>
<dbReference type="InterPro" id="IPR011050">
    <property type="entry name" value="Pectin_lyase_fold/virulence"/>
</dbReference>
<dbReference type="PANTHER" id="PTHR35037:SF3">
    <property type="entry name" value="C-TERMINAL REGION OF AIDA-LIKE PROTEIN"/>
    <property type="match status" value="1"/>
</dbReference>
<gene>
    <name evidence="4" type="ORF">F3W84_19880</name>
</gene>
<dbReference type="PANTHER" id="PTHR35037">
    <property type="entry name" value="C-TERMINAL REGION OF AIDA-LIKE PROTEIN"/>
    <property type="match status" value="1"/>
</dbReference>
<dbReference type="InterPro" id="IPR030895">
    <property type="entry name" value="T5SS_PEPC_rpt"/>
</dbReference>
<dbReference type="AlphaFoldDB" id="A0A5N1JPI7"/>
<dbReference type="NCBIfam" id="TIGR02601">
    <property type="entry name" value="autotrns_rpt"/>
    <property type="match status" value="2"/>
</dbReference>
<dbReference type="InterPro" id="IPR051551">
    <property type="entry name" value="Autotransporter_adhesion"/>
</dbReference>
<feature type="region of interest" description="Disordered" evidence="2">
    <location>
        <begin position="761"/>
        <end position="796"/>
    </location>
</feature>
<dbReference type="InterPro" id="IPR013425">
    <property type="entry name" value="Autotrns_rpt"/>
</dbReference>
<keyword evidence="5" id="KW-1185">Reference proteome</keyword>
<dbReference type="NCBIfam" id="TIGR01414">
    <property type="entry name" value="autotrans_barl"/>
    <property type="match status" value="1"/>
</dbReference>
<protein>
    <submittedName>
        <fullName evidence="4">Autotransporter outer membrane beta-barrel domain-containing protein</fullName>
    </submittedName>
</protein>
<dbReference type="GO" id="GO:0019867">
    <property type="term" value="C:outer membrane"/>
    <property type="evidence" value="ECO:0007669"/>
    <property type="project" value="InterPro"/>
</dbReference>
<dbReference type="InterPro" id="IPR006315">
    <property type="entry name" value="OM_autotransptr_brl_dom"/>
</dbReference>
<evidence type="ECO:0000256" key="3">
    <source>
        <dbReference type="SAM" id="SignalP"/>
    </source>
</evidence>
<dbReference type="Proteomes" id="UP000327108">
    <property type="component" value="Unassembled WGS sequence"/>
</dbReference>
<reference evidence="4 5" key="1">
    <citation type="submission" date="2019-09" db="EMBL/GenBank/DDBJ databases">
        <title>Biological control of the noxious weed angled onion (Allium triquetrum) thwarted by endophytic bacteria in Victoria, Australia.</title>
        <authorList>
            <person name="Tehranchian P."/>
            <person name="Adair R.J."/>
            <person name="Van T.H."/>
            <person name="Morrison P.D."/>
            <person name="Williams H."/>
            <person name="Lawrie A.C."/>
        </authorList>
    </citation>
    <scope>NUCLEOTIDE SEQUENCE [LARGE SCALE GENOMIC DNA]</scope>
    <source>
        <strain evidence="4 5">RPTAtOch1</strain>
    </source>
</reference>
<evidence type="ECO:0000313" key="4">
    <source>
        <dbReference type="EMBL" id="KAA9361507.1"/>
    </source>
</evidence>
<dbReference type="InterPro" id="IPR043990">
    <property type="entry name" value="AC_1"/>
</dbReference>
<evidence type="ECO:0000256" key="1">
    <source>
        <dbReference type="ARBA" id="ARBA00022729"/>
    </source>
</evidence>
<dbReference type="EMBL" id="VYXQ01000024">
    <property type="protein sequence ID" value="KAA9361507.1"/>
    <property type="molecule type" value="Genomic_DNA"/>
</dbReference>
<dbReference type="NCBIfam" id="TIGR04393">
    <property type="entry name" value="rpt_T5SS_PEPC"/>
    <property type="match status" value="2"/>
</dbReference>
<feature type="non-terminal residue" evidence="4">
    <location>
        <position position="796"/>
    </location>
</feature>
<sequence>MSVNPLLRLRARLLCSAAVGILTPLVASMPAMAQPEITYTGSVTPTPPPGTTDWDFSSSQTLVVGFQTAGSLSITGGAKGTGDTVHVGDQGLFGSADLLVDGTGSSLQIADLRIGNENNSTGTVTISNGGEINLNSVDPFSVTVGAYSNTTADLIVSGAGSSLTANQRIIIGGDGTGNLTIADGGQVTGYQLYLGNGTSGTGHVTISGQGSAWNGQHGIWVGQFGNGSLDLYDGGAINDNSLEIAYKAGTTGIVNVGGAAGAPARAGGILNVGTIEFNRDGGGSTGILNFNTTDTVAVHADIKGTGTINQIAGTTVITGNGDGFTGTTNITGGVLQLGDGGTSGSLAGAISTGTDAAHAGTLAFNRADDVSVSNLVSGAGAVRQMGTGTTTLVQDNNYAGGTWITAGTLSVTSDAKLGLATGAVTLDGGTLQVTGNAFTSTSRAISLGDHGGGFDIAEASNTFTVSQSLSGSGQLWKRGQGMLVLTGDNSFAGGLHVEAGTAKAGIVDHAFGSGILNVDAGATADLDVFNTSTGGLAGGGTVALNAATLTLAQDVNTVFSGTINGSGGLIKNGSGALTLSGSNSYSGATALNDGTLKQGAGGALSSASAYQVAQTGTLDLGGFSTNIASLSNQGNVNFAGTGGATLHVTGNYSGNGAITITSVLGGDGSKTDMLAVDGDTAGTTKLNVINQDGSGALTVNGIKVVDVGGNSNGSFALGNGYTTKDGQQAIVGGAFAYTLQQGGAQGGTQGVNDGNWYLVSHASDPDKPVDPTCQDTNSCPPPPSPRYSAGAPVYEG</sequence>
<dbReference type="CDD" id="cd01344">
    <property type="entry name" value="PL2_Passenger_AT"/>
    <property type="match status" value="1"/>
</dbReference>
<dbReference type="InterPro" id="IPR012332">
    <property type="entry name" value="Autotransporter_pectin_lyase_C"/>
</dbReference>
<evidence type="ECO:0000256" key="2">
    <source>
        <dbReference type="SAM" id="MobiDB-lite"/>
    </source>
</evidence>
<accession>A0A5N1JPI7</accession>
<dbReference type="Gene3D" id="2.160.20.20">
    <property type="match status" value="1"/>
</dbReference>
<feature type="signal peptide" evidence="3">
    <location>
        <begin position="1"/>
        <end position="33"/>
    </location>
</feature>
<keyword evidence="1 3" id="KW-0732">Signal</keyword>
<name>A0A5N1JPI7_9HYPH</name>
<proteinExistence type="predicted"/>
<organism evidence="4 5">
    <name type="scientific">Ochrobactrum quorumnocens</name>
    <dbReference type="NCBI Taxonomy" id="271865"/>
    <lineage>
        <taxon>Bacteria</taxon>
        <taxon>Pseudomonadati</taxon>
        <taxon>Pseudomonadota</taxon>
        <taxon>Alphaproteobacteria</taxon>
        <taxon>Hyphomicrobiales</taxon>
        <taxon>Brucellaceae</taxon>
        <taxon>Brucella/Ochrobactrum group</taxon>
        <taxon>Ochrobactrum</taxon>
    </lineage>
</organism>
<dbReference type="SUPFAM" id="SSF51126">
    <property type="entry name" value="Pectin lyase-like"/>
    <property type="match status" value="1"/>
</dbReference>